<dbReference type="PANTHER" id="PTHR17490:SF16">
    <property type="entry name" value="THREONYLCARBAMOYL-AMP SYNTHASE"/>
    <property type="match status" value="1"/>
</dbReference>
<proteinExistence type="inferred from homology"/>
<dbReference type="GO" id="GO:0005737">
    <property type="term" value="C:cytoplasm"/>
    <property type="evidence" value="ECO:0007669"/>
    <property type="project" value="UniProtKB-SubCell"/>
</dbReference>
<keyword evidence="7" id="KW-0548">Nucleotidyltransferase</keyword>
<dbReference type="GO" id="GO:0000049">
    <property type="term" value="F:tRNA binding"/>
    <property type="evidence" value="ECO:0007669"/>
    <property type="project" value="TreeGrafter"/>
</dbReference>
<dbReference type="EMBL" id="ABCS01000031">
    <property type="protein sequence ID" value="EDM78442.1"/>
    <property type="molecule type" value="Genomic_DNA"/>
</dbReference>
<evidence type="ECO:0000313" key="13">
    <source>
        <dbReference type="EMBL" id="EDM78442.1"/>
    </source>
</evidence>
<comment type="catalytic activity">
    <reaction evidence="11">
        <text>L-threonine + hydrogencarbonate + ATP = L-threonylcarbamoyladenylate + diphosphate + H2O</text>
        <dbReference type="Rhea" id="RHEA:36407"/>
        <dbReference type="ChEBI" id="CHEBI:15377"/>
        <dbReference type="ChEBI" id="CHEBI:17544"/>
        <dbReference type="ChEBI" id="CHEBI:30616"/>
        <dbReference type="ChEBI" id="CHEBI:33019"/>
        <dbReference type="ChEBI" id="CHEBI:57926"/>
        <dbReference type="ChEBI" id="CHEBI:73682"/>
        <dbReference type="EC" id="2.7.7.87"/>
    </reaction>
</comment>
<organism evidence="13 14">
    <name type="scientific">Plesiocystis pacifica SIR-1</name>
    <dbReference type="NCBI Taxonomy" id="391625"/>
    <lineage>
        <taxon>Bacteria</taxon>
        <taxon>Pseudomonadati</taxon>
        <taxon>Myxococcota</taxon>
        <taxon>Polyangia</taxon>
        <taxon>Nannocystales</taxon>
        <taxon>Nannocystaceae</taxon>
        <taxon>Plesiocystis</taxon>
    </lineage>
</organism>
<dbReference type="AlphaFoldDB" id="A6G6Y9"/>
<dbReference type="GO" id="GO:0006450">
    <property type="term" value="P:regulation of translational fidelity"/>
    <property type="evidence" value="ECO:0007669"/>
    <property type="project" value="TreeGrafter"/>
</dbReference>
<evidence type="ECO:0000256" key="2">
    <source>
        <dbReference type="ARBA" id="ARBA00007663"/>
    </source>
</evidence>
<evidence type="ECO:0000256" key="5">
    <source>
        <dbReference type="ARBA" id="ARBA00022679"/>
    </source>
</evidence>
<dbReference type="GO" id="GO:0005524">
    <property type="term" value="F:ATP binding"/>
    <property type="evidence" value="ECO:0007669"/>
    <property type="project" value="UniProtKB-KW"/>
</dbReference>
<dbReference type="OrthoDB" id="9814580at2"/>
<evidence type="ECO:0000256" key="11">
    <source>
        <dbReference type="ARBA" id="ARBA00048366"/>
    </source>
</evidence>
<dbReference type="Proteomes" id="UP000005801">
    <property type="component" value="Unassembled WGS sequence"/>
</dbReference>
<comment type="subcellular location">
    <subcellularLocation>
        <location evidence="1">Cytoplasm</location>
    </subcellularLocation>
</comment>
<dbReference type="Gene3D" id="3.90.870.10">
    <property type="entry name" value="DHBP synthase"/>
    <property type="match status" value="1"/>
</dbReference>
<accession>A6G6Y9</accession>
<name>A6G6Y9_9BACT</name>
<dbReference type="GO" id="GO:0061710">
    <property type="term" value="F:L-threonylcarbamoyladenylate synthase"/>
    <property type="evidence" value="ECO:0007669"/>
    <property type="project" value="UniProtKB-EC"/>
</dbReference>
<dbReference type="InterPro" id="IPR006070">
    <property type="entry name" value="Sua5-like_dom"/>
</dbReference>
<dbReference type="GO" id="GO:0003725">
    <property type="term" value="F:double-stranded RNA binding"/>
    <property type="evidence" value="ECO:0007669"/>
    <property type="project" value="InterPro"/>
</dbReference>
<dbReference type="GO" id="GO:0008033">
    <property type="term" value="P:tRNA processing"/>
    <property type="evidence" value="ECO:0007669"/>
    <property type="project" value="UniProtKB-KW"/>
</dbReference>
<evidence type="ECO:0000256" key="1">
    <source>
        <dbReference type="ARBA" id="ARBA00004496"/>
    </source>
</evidence>
<dbReference type="RefSeq" id="WP_006972484.1">
    <property type="nucleotide sequence ID" value="NZ_ABCS01000031.1"/>
</dbReference>
<comment type="similarity">
    <text evidence="2">Belongs to the SUA5 family.</text>
</comment>
<evidence type="ECO:0000256" key="3">
    <source>
        <dbReference type="ARBA" id="ARBA00012584"/>
    </source>
</evidence>
<evidence type="ECO:0000256" key="4">
    <source>
        <dbReference type="ARBA" id="ARBA00022490"/>
    </source>
</evidence>
<evidence type="ECO:0000259" key="12">
    <source>
        <dbReference type="PROSITE" id="PS51163"/>
    </source>
</evidence>
<keyword evidence="5" id="KW-0808">Transferase</keyword>
<protein>
    <recommendedName>
        <fullName evidence="10">L-threonylcarbamoyladenylate synthase</fullName>
        <ecNumber evidence="3">2.7.7.87</ecNumber>
    </recommendedName>
    <alternativeName>
        <fullName evidence="10">L-threonylcarbamoyladenylate synthase</fullName>
    </alternativeName>
</protein>
<dbReference type="STRING" id="391625.PPSIR1_06321"/>
<dbReference type="PANTHER" id="PTHR17490">
    <property type="entry name" value="SUA5"/>
    <property type="match status" value="1"/>
</dbReference>
<gene>
    <name evidence="13" type="ORF">PPSIR1_06321</name>
</gene>
<dbReference type="SUPFAM" id="SSF55821">
    <property type="entry name" value="YrdC/RibB"/>
    <property type="match status" value="1"/>
</dbReference>
<dbReference type="InterPro" id="IPR050156">
    <property type="entry name" value="TC-AMP_synthase_SUA5"/>
</dbReference>
<reference evidence="13 14" key="1">
    <citation type="submission" date="2007-06" db="EMBL/GenBank/DDBJ databases">
        <authorList>
            <person name="Shimkets L."/>
            <person name="Ferriera S."/>
            <person name="Johnson J."/>
            <person name="Kravitz S."/>
            <person name="Beeson K."/>
            <person name="Sutton G."/>
            <person name="Rogers Y.-H."/>
            <person name="Friedman R."/>
            <person name="Frazier M."/>
            <person name="Venter J.C."/>
        </authorList>
    </citation>
    <scope>NUCLEOTIDE SEQUENCE [LARGE SCALE GENOMIC DNA]</scope>
    <source>
        <strain evidence="13 14">SIR-1</strain>
    </source>
</reference>
<dbReference type="PROSITE" id="PS51163">
    <property type="entry name" value="YRDC"/>
    <property type="match status" value="1"/>
</dbReference>
<dbReference type="EC" id="2.7.7.87" evidence="3"/>
<keyword evidence="6" id="KW-0819">tRNA processing</keyword>
<evidence type="ECO:0000256" key="7">
    <source>
        <dbReference type="ARBA" id="ARBA00022695"/>
    </source>
</evidence>
<evidence type="ECO:0000256" key="6">
    <source>
        <dbReference type="ARBA" id="ARBA00022694"/>
    </source>
</evidence>
<feature type="domain" description="YrdC-like" evidence="12">
    <location>
        <begin position="13"/>
        <end position="203"/>
    </location>
</feature>
<dbReference type="InterPro" id="IPR017945">
    <property type="entry name" value="DHBP_synth_RibB-like_a/b_dom"/>
</dbReference>
<dbReference type="eggNOG" id="COG0009">
    <property type="taxonomic scope" value="Bacteria"/>
</dbReference>
<sequence length="217" mass="23023">METIKLDDTTDTSALAQRLAATLEEGGLVCLPCNGSYRIVADLTNTSAVLDLMVSKQRTRKAPALVFIDSHARLEEIDAALPEPARVLADALWPKPLTIRVQLGDALPRKVKKELGGKKAKVGVRVPADALARATAAALGRPLLVSSANRQKKAGESSPAQVRRSFGARVDIFVDAGDIQKKSASTVIDIVDGALSIERQGTVEHAELESLLASLPS</sequence>
<keyword evidence="14" id="KW-1185">Reference proteome</keyword>
<evidence type="ECO:0000256" key="8">
    <source>
        <dbReference type="ARBA" id="ARBA00022741"/>
    </source>
</evidence>
<evidence type="ECO:0000256" key="9">
    <source>
        <dbReference type="ARBA" id="ARBA00022840"/>
    </source>
</evidence>
<evidence type="ECO:0000313" key="14">
    <source>
        <dbReference type="Proteomes" id="UP000005801"/>
    </source>
</evidence>
<comment type="caution">
    <text evidence="13">The sequence shown here is derived from an EMBL/GenBank/DDBJ whole genome shotgun (WGS) entry which is preliminary data.</text>
</comment>
<dbReference type="Pfam" id="PF01300">
    <property type="entry name" value="Sua5_yciO_yrdC"/>
    <property type="match status" value="1"/>
</dbReference>
<keyword evidence="8" id="KW-0547">Nucleotide-binding</keyword>
<keyword evidence="9" id="KW-0067">ATP-binding</keyword>
<keyword evidence="4" id="KW-0963">Cytoplasm</keyword>
<evidence type="ECO:0000256" key="10">
    <source>
        <dbReference type="ARBA" id="ARBA00029774"/>
    </source>
</evidence>